<reference evidence="1 2" key="1">
    <citation type="journal article" date="2016" name="Nat. Commun.">
        <title>Thousands of microbial genomes shed light on interconnected biogeochemical processes in an aquifer system.</title>
        <authorList>
            <person name="Anantharaman K."/>
            <person name="Brown C.T."/>
            <person name="Hug L.A."/>
            <person name="Sharon I."/>
            <person name="Castelle C.J."/>
            <person name="Probst A.J."/>
            <person name="Thomas B.C."/>
            <person name="Singh A."/>
            <person name="Wilkins M.J."/>
            <person name="Karaoz U."/>
            <person name="Brodie E.L."/>
            <person name="Williams K.H."/>
            <person name="Hubbard S.S."/>
            <person name="Banfield J.F."/>
        </authorList>
    </citation>
    <scope>NUCLEOTIDE SEQUENCE [LARGE SCALE GENOMIC DNA]</scope>
</reference>
<gene>
    <name evidence="1" type="ORF">A3C26_02650</name>
</gene>
<proteinExistence type="predicted"/>
<protein>
    <submittedName>
        <fullName evidence="1">Uncharacterized protein</fullName>
    </submittedName>
</protein>
<evidence type="ECO:0000313" key="2">
    <source>
        <dbReference type="Proteomes" id="UP000177042"/>
    </source>
</evidence>
<dbReference type="AlphaFoldDB" id="A0A1F5JDM7"/>
<organism evidence="1 2">
    <name type="scientific">Candidatus Daviesbacteria bacterium RIFCSPHIGHO2_02_FULL_39_12</name>
    <dbReference type="NCBI Taxonomy" id="1797770"/>
    <lineage>
        <taxon>Bacteria</taxon>
        <taxon>Candidatus Daviesiibacteriota</taxon>
    </lineage>
</organism>
<dbReference type="EMBL" id="MFCX01000004">
    <property type="protein sequence ID" value="OGE26744.1"/>
    <property type="molecule type" value="Genomic_DNA"/>
</dbReference>
<evidence type="ECO:0000313" key="1">
    <source>
        <dbReference type="EMBL" id="OGE26744.1"/>
    </source>
</evidence>
<dbReference type="Proteomes" id="UP000177042">
    <property type="component" value="Unassembled WGS sequence"/>
</dbReference>
<comment type="caution">
    <text evidence="1">The sequence shown here is derived from an EMBL/GenBank/DDBJ whole genome shotgun (WGS) entry which is preliminary data.</text>
</comment>
<name>A0A1F5JDM7_9BACT</name>
<accession>A0A1F5JDM7</accession>
<sequence length="82" mass="9404">MRLHFYPACQILSCKLIDEWYILVVPNSPNNTITFEASEAVKTKFWRNHKVRAVSGWVVPTGEKGEAARIDIHPLFTYKQAA</sequence>